<keyword evidence="1" id="KW-0732">Signal</keyword>
<feature type="chain" id="PRO_5037141693" description="Pentapeptide repeat protein" evidence="1">
    <location>
        <begin position="27"/>
        <end position="453"/>
    </location>
</feature>
<protein>
    <recommendedName>
        <fullName evidence="4">Pentapeptide repeat protein</fullName>
    </recommendedName>
</protein>
<sequence>MKLARPLRFFPKTLLACLMMSSAAIAQDVLEHLRTTSEAEVSMAEAEGKLKRMDLAQKYAAALGNLEKSLATAGELDAIVRLREEQDSVKNTGEPTAHEDKVLVDLRAKYLKSRDEIDAATKTARDQVVQGTGKKLREQEGILTKAGKVDEALNLRKEGEQLLLQLSGGSAAVTPPLADDPRAGAVNPLPVMDIPEENPPVLENPFAIKGDWLESMTIPVTKQKIREPIYVGDRNKNIWVNVVISPQSVWSGSERGKFELHYANVFASKSRFENLEMSGDDRCHFYLKNCALISCDFPKIGWWRGQMKHYFENCYLKGTRSGLSAVSNNAIRAENCVFEDVVFPTMLFLQNQPADYVNDKWMRIVNSRFVKCKIPLSFVLLTRDCVFENCIITDENKKDDSEITKPIQIDMYVSNLQIRTKVPAAVTLNQKKYSEVKPGAIPTAATLLEMMAK</sequence>
<evidence type="ECO:0000313" key="3">
    <source>
        <dbReference type="Proteomes" id="UP000600139"/>
    </source>
</evidence>
<feature type="signal peptide" evidence="1">
    <location>
        <begin position="1"/>
        <end position="26"/>
    </location>
</feature>
<evidence type="ECO:0008006" key="4">
    <source>
        <dbReference type="Google" id="ProtNLM"/>
    </source>
</evidence>
<proteinExistence type="predicted"/>
<dbReference type="EMBL" id="JAENIK010000009">
    <property type="protein sequence ID" value="MBK1815590.1"/>
    <property type="molecule type" value="Genomic_DNA"/>
</dbReference>
<reference evidence="2" key="1">
    <citation type="submission" date="2021-01" db="EMBL/GenBank/DDBJ databases">
        <title>Modified the classification status of verrucomicrobia.</title>
        <authorList>
            <person name="Feng X."/>
        </authorList>
    </citation>
    <scope>NUCLEOTIDE SEQUENCE</scope>
    <source>
        <strain evidence="2">JCM 18052</strain>
    </source>
</reference>
<keyword evidence="3" id="KW-1185">Reference proteome</keyword>
<comment type="caution">
    <text evidence="2">The sequence shown here is derived from an EMBL/GenBank/DDBJ whole genome shotgun (WGS) entry which is preliminary data.</text>
</comment>
<evidence type="ECO:0000313" key="2">
    <source>
        <dbReference type="EMBL" id="MBK1815590.1"/>
    </source>
</evidence>
<evidence type="ECO:0000256" key="1">
    <source>
        <dbReference type="SAM" id="SignalP"/>
    </source>
</evidence>
<organism evidence="2 3">
    <name type="scientific">Luteolibacter yonseiensis</name>
    <dbReference type="NCBI Taxonomy" id="1144680"/>
    <lineage>
        <taxon>Bacteria</taxon>
        <taxon>Pseudomonadati</taxon>
        <taxon>Verrucomicrobiota</taxon>
        <taxon>Verrucomicrobiia</taxon>
        <taxon>Verrucomicrobiales</taxon>
        <taxon>Verrucomicrobiaceae</taxon>
        <taxon>Luteolibacter</taxon>
    </lineage>
</organism>
<dbReference type="SUPFAM" id="SSF51126">
    <property type="entry name" value="Pectin lyase-like"/>
    <property type="match status" value="1"/>
</dbReference>
<dbReference type="AlphaFoldDB" id="A0A934R5F4"/>
<gene>
    <name evidence="2" type="ORF">JIN84_08185</name>
</gene>
<accession>A0A934R5F4</accession>
<dbReference type="InterPro" id="IPR011050">
    <property type="entry name" value="Pectin_lyase_fold/virulence"/>
</dbReference>
<dbReference type="Proteomes" id="UP000600139">
    <property type="component" value="Unassembled WGS sequence"/>
</dbReference>
<dbReference type="RefSeq" id="WP_200350553.1">
    <property type="nucleotide sequence ID" value="NZ_BAABHZ010000008.1"/>
</dbReference>
<name>A0A934R5F4_9BACT</name>